<dbReference type="NCBIfam" id="TIGR04438">
    <property type="entry name" value="small_Trp_rich"/>
    <property type="match status" value="1"/>
</dbReference>
<proteinExistence type="predicted"/>
<dbReference type="Proteomes" id="UP000571084">
    <property type="component" value="Unassembled WGS sequence"/>
</dbReference>
<feature type="transmembrane region" description="Helical" evidence="1">
    <location>
        <begin position="25"/>
        <end position="43"/>
    </location>
</feature>
<keyword evidence="1" id="KW-0472">Membrane</keyword>
<keyword evidence="3" id="KW-1185">Reference proteome</keyword>
<evidence type="ECO:0000313" key="3">
    <source>
        <dbReference type="Proteomes" id="UP000571084"/>
    </source>
</evidence>
<accession>A0A840RSU7</accession>
<comment type="caution">
    <text evidence="2">The sequence shown here is derived from an EMBL/GenBank/DDBJ whole genome shotgun (WGS) entry which is preliminary data.</text>
</comment>
<sequence length="79" mass="9293">MPLILLIVVLATLKFFTIGPFGDFSWWWIAGLMGVAFIWFEFVERAMGLDKLRAHAKMDKIKQDRIKKSLEANQRPRRK</sequence>
<dbReference type="InterPro" id="IPR031044">
    <property type="entry name" value="Small_Trp_rich"/>
</dbReference>
<name>A0A840RSU7_9BURK</name>
<keyword evidence="1" id="KW-1133">Transmembrane helix</keyword>
<keyword evidence="1" id="KW-0812">Transmembrane</keyword>
<protein>
    <submittedName>
        <fullName evidence="2">Small Trp-rich protein</fullName>
    </submittedName>
</protein>
<dbReference type="RefSeq" id="WP_168055812.1">
    <property type="nucleotide sequence ID" value="NZ_JAAOZT010000007.1"/>
</dbReference>
<dbReference type="EMBL" id="JACHHQ010000005">
    <property type="protein sequence ID" value="MBB5200723.1"/>
    <property type="molecule type" value="Genomic_DNA"/>
</dbReference>
<dbReference type="AlphaFoldDB" id="A0A840RSU7"/>
<gene>
    <name evidence="2" type="ORF">HNR39_002565</name>
</gene>
<evidence type="ECO:0000256" key="1">
    <source>
        <dbReference type="SAM" id="Phobius"/>
    </source>
</evidence>
<reference evidence="2 3" key="1">
    <citation type="submission" date="2020-08" db="EMBL/GenBank/DDBJ databases">
        <title>Genomic Encyclopedia of Type Strains, Phase IV (KMG-IV): sequencing the most valuable type-strain genomes for metagenomic binning, comparative biology and taxonomic classification.</title>
        <authorList>
            <person name="Goeker M."/>
        </authorList>
    </citation>
    <scope>NUCLEOTIDE SEQUENCE [LARGE SCALE GENOMIC DNA]</scope>
    <source>
        <strain evidence="2 3">DSM 23240</strain>
    </source>
</reference>
<evidence type="ECO:0000313" key="2">
    <source>
        <dbReference type="EMBL" id="MBB5200723.1"/>
    </source>
</evidence>
<organism evidence="2 3">
    <name type="scientific">Glaciimonas immobilis</name>
    <dbReference type="NCBI Taxonomy" id="728004"/>
    <lineage>
        <taxon>Bacteria</taxon>
        <taxon>Pseudomonadati</taxon>
        <taxon>Pseudomonadota</taxon>
        <taxon>Betaproteobacteria</taxon>
        <taxon>Burkholderiales</taxon>
        <taxon>Oxalobacteraceae</taxon>
        <taxon>Glaciimonas</taxon>
    </lineage>
</organism>